<dbReference type="InterPro" id="IPR036388">
    <property type="entry name" value="WH-like_DNA-bd_sf"/>
</dbReference>
<dbReference type="InterPro" id="IPR016032">
    <property type="entry name" value="Sig_transdc_resp-reg_C-effctor"/>
</dbReference>
<keyword evidence="1" id="KW-0805">Transcription regulation</keyword>
<dbReference type="SUPFAM" id="SSF55781">
    <property type="entry name" value="GAF domain-like"/>
    <property type="match status" value="1"/>
</dbReference>
<gene>
    <name evidence="5" type="ORF">E0L93_14415</name>
</gene>
<dbReference type="Gene3D" id="1.10.10.10">
    <property type="entry name" value="Winged helix-like DNA-binding domain superfamily/Winged helix DNA-binding domain"/>
    <property type="match status" value="1"/>
</dbReference>
<dbReference type="RefSeq" id="WP_132692778.1">
    <property type="nucleotide sequence ID" value="NZ_SKBU01000037.1"/>
</dbReference>
<evidence type="ECO:0000259" key="4">
    <source>
        <dbReference type="PROSITE" id="PS50043"/>
    </source>
</evidence>
<dbReference type="SMART" id="SM00421">
    <property type="entry name" value="HTH_LUXR"/>
    <property type="match status" value="1"/>
</dbReference>
<evidence type="ECO:0000313" key="5">
    <source>
        <dbReference type="EMBL" id="TCJ13896.1"/>
    </source>
</evidence>
<dbReference type="PROSITE" id="PS00622">
    <property type="entry name" value="HTH_LUXR_1"/>
    <property type="match status" value="1"/>
</dbReference>
<dbReference type="PANTHER" id="PTHR44688:SF16">
    <property type="entry name" value="DNA-BINDING TRANSCRIPTIONAL ACTIVATOR DEVR_DOSR"/>
    <property type="match status" value="1"/>
</dbReference>
<dbReference type="Pfam" id="PF00196">
    <property type="entry name" value="GerE"/>
    <property type="match status" value="1"/>
</dbReference>
<keyword evidence="2" id="KW-0238">DNA-binding</keyword>
<proteinExistence type="predicted"/>
<protein>
    <submittedName>
        <fullName evidence="5">Helix-turn-helix transcriptional regulator</fullName>
    </submittedName>
</protein>
<accession>A0A4R1BAB2</accession>
<dbReference type="InterPro" id="IPR000792">
    <property type="entry name" value="Tscrpt_reg_LuxR_C"/>
</dbReference>
<reference evidence="5 6" key="1">
    <citation type="submission" date="2019-03" db="EMBL/GenBank/DDBJ databases">
        <title>Whole genome sequence of a novel Rubrobacter taiwanensis strain, isolated from Yellowstone National Park.</title>
        <authorList>
            <person name="Freed S."/>
            <person name="Ramaley R.F."/>
            <person name="Kyndt J.A."/>
        </authorList>
    </citation>
    <scope>NUCLEOTIDE SEQUENCE [LARGE SCALE GENOMIC DNA]</scope>
    <source>
        <strain evidence="5 6">Yellowstone</strain>
    </source>
</reference>
<dbReference type="GO" id="GO:0003677">
    <property type="term" value="F:DNA binding"/>
    <property type="evidence" value="ECO:0007669"/>
    <property type="project" value="UniProtKB-KW"/>
</dbReference>
<keyword evidence="6" id="KW-1185">Reference proteome</keyword>
<dbReference type="PANTHER" id="PTHR44688">
    <property type="entry name" value="DNA-BINDING TRANSCRIPTIONAL ACTIVATOR DEVR_DOSR"/>
    <property type="match status" value="1"/>
</dbReference>
<dbReference type="EMBL" id="SKBU01000037">
    <property type="protein sequence ID" value="TCJ13896.1"/>
    <property type="molecule type" value="Genomic_DNA"/>
</dbReference>
<dbReference type="GO" id="GO:0006355">
    <property type="term" value="P:regulation of DNA-templated transcription"/>
    <property type="evidence" value="ECO:0007669"/>
    <property type="project" value="InterPro"/>
</dbReference>
<evidence type="ECO:0000256" key="1">
    <source>
        <dbReference type="ARBA" id="ARBA00023015"/>
    </source>
</evidence>
<dbReference type="OrthoDB" id="9815744at2"/>
<evidence type="ECO:0000256" key="2">
    <source>
        <dbReference type="ARBA" id="ARBA00023125"/>
    </source>
</evidence>
<organism evidence="5 6">
    <name type="scientific">Rubrobacter taiwanensis</name>
    <dbReference type="NCBI Taxonomy" id="185139"/>
    <lineage>
        <taxon>Bacteria</taxon>
        <taxon>Bacillati</taxon>
        <taxon>Actinomycetota</taxon>
        <taxon>Rubrobacteria</taxon>
        <taxon>Rubrobacterales</taxon>
        <taxon>Rubrobacteraceae</taxon>
        <taxon>Rubrobacter</taxon>
    </lineage>
</organism>
<keyword evidence="3" id="KW-0804">Transcription</keyword>
<sequence length="366" mass="40446">METPYSLEERAFREIKRLCYAGLDARALRLEVAEVLRRVVPFDRHCLFTSDPWSGLPTDVVVERVGEEEMRFFLENVMFEDGVNTYDWMVRSRRPVALLSEGTGGRLERALRYREILAPNGFGYELRSVFAVGRLPWGGAELARERGRSDFDAREVAFVRRVAPHLGAGLKAAVLREQALPEAEGGNVSGVLTLDRRMRVIQHTKAAEDLLREIGDLGPGWLEGEGLPAVVCAVVGALRSALDPGAGADGESAPRVCVRARSGRWMTLQADLTEPTGARPSEVVVVIEPAGPKEVGWLHMAAYGLSPREREIVELIVRGAQNREIAAALYISEYTVQDHLKSIFEKVGVRGRGALVKKLFLGTIFS</sequence>
<dbReference type="PRINTS" id="PR00038">
    <property type="entry name" value="HTHLUXR"/>
</dbReference>
<name>A0A4R1BAB2_9ACTN</name>
<dbReference type="PROSITE" id="PS50043">
    <property type="entry name" value="HTH_LUXR_2"/>
    <property type="match status" value="1"/>
</dbReference>
<dbReference type="SUPFAM" id="SSF46894">
    <property type="entry name" value="C-terminal effector domain of the bipartite response regulators"/>
    <property type="match status" value="1"/>
</dbReference>
<feature type="domain" description="HTH luxR-type" evidence="4">
    <location>
        <begin position="298"/>
        <end position="363"/>
    </location>
</feature>
<dbReference type="AlphaFoldDB" id="A0A4R1BAB2"/>
<comment type="caution">
    <text evidence="5">The sequence shown here is derived from an EMBL/GenBank/DDBJ whole genome shotgun (WGS) entry which is preliminary data.</text>
</comment>
<dbReference type="Proteomes" id="UP000295244">
    <property type="component" value="Unassembled WGS sequence"/>
</dbReference>
<dbReference type="CDD" id="cd06170">
    <property type="entry name" value="LuxR_C_like"/>
    <property type="match status" value="1"/>
</dbReference>
<evidence type="ECO:0000256" key="3">
    <source>
        <dbReference type="ARBA" id="ARBA00023163"/>
    </source>
</evidence>
<evidence type="ECO:0000313" key="6">
    <source>
        <dbReference type="Proteomes" id="UP000295244"/>
    </source>
</evidence>